<dbReference type="VEuPathDB" id="FungiDB:RhiirFUN_025655"/>
<protein>
    <submittedName>
        <fullName evidence="1">Uncharacterized protein</fullName>
    </submittedName>
</protein>
<name>A0A2P4PQC4_RHIID</name>
<reference evidence="1 2" key="2">
    <citation type="journal article" date="2018" name="New Phytol.">
        <title>High intraspecific genome diversity in the model arbuscular mycorrhizal symbiont Rhizophagus irregularis.</title>
        <authorList>
            <person name="Chen E.C.H."/>
            <person name="Morin E."/>
            <person name="Beaudet D."/>
            <person name="Noel J."/>
            <person name="Yildirir G."/>
            <person name="Ndikumana S."/>
            <person name="Charron P."/>
            <person name="St-Onge C."/>
            <person name="Giorgi J."/>
            <person name="Kruger M."/>
            <person name="Marton T."/>
            <person name="Ropars J."/>
            <person name="Grigoriev I.V."/>
            <person name="Hainaut M."/>
            <person name="Henrissat B."/>
            <person name="Roux C."/>
            <person name="Martin F."/>
            <person name="Corradi N."/>
        </authorList>
    </citation>
    <scope>NUCLEOTIDE SEQUENCE [LARGE SCALE GENOMIC DNA]</scope>
    <source>
        <strain evidence="1 2">DAOM 197198</strain>
    </source>
</reference>
<keyword evidence="2" id="KW-1185">Reference proteome</keyword>
<dbReference type="AlphaFoldDB" id="A0A2P4PQC4"/>
<evidence type="ECO:0000313" key="2">
    <source>
        <dbReference type="Proteomes" id="UP000018888"/>
    </source>
</evidence>
<comment type="caution">
    <text evidence="1">The sequence shown here is derived from an EMBL/GenBank/DDBJ whole genome shotgun (WGS) entry which is preliminary data.</text>
</comment>
<evidence type="ECO:0000313" key="1">
    <source>
        <dbReference type="EMBL" id="POG67591.1"/>
    </source>
</evidence>
<sequence>MTFHLKTFSKVPSNDLYQDILKYHLVANRQPNLIILRIDSIMSKQCSFVPGFKEQRKQIYYEFRLLTRESRDGFNREIFHTVCDKEYPTITIMRLQNETLARKTLRVFFLV</sequence>
<gene>
    <name evidence="1" type="ORF">GLOIN_2v1645543</name>
</gene>
<accession>A0A2P4PQC4</accession>
<reference evidence="1 2" key="1">
    <citation type="journal article" date="2013" name="Proc. Natl. Acad. Sci. U.S.A.">
        <title>Genome of an arbuscular mycorrhizal fungus provides insight into the oldest plant symbiosis.</title>
        <authorList>
            <person name="Tisserant E."/>
            <person name="Malbreil M."/>
            <person name="Kuo A."/>
            <person name="Kohler A."/>
            <person name="Symeonidi A."/>
            <person name="Balestrini R."/>
            <person name="Charron P."/>
            <person name="Duensing N."/>
            <person name="Frei Dit Frey N."/>
            <person name="Gianinazzi-Pearson V."/>
            <person name="Gilbert L.B."/>
            <person name="Handa Y."/>
            <person name="Herr J.R."/>
            <person name="Hijri M."/>
            <person name="Koul R."/>
            <person name="Kawaguchi M."/>
            <person name="Krajinski F."/>
            <person name="Lammers P.J."/>
            <person name="Masclaux F.G."/>
            <person name="Murat C."/>
            <person name="Morin E."/>
            <person name="Ndikumana S."/>
            <person name="Pagni M."/>
            <person name="Petitpierre D."/>
            <person name="Requena N."/>
            <person name="Rosikiewicz P."/>
            <person name="Riley R."/>
            <person name="Saito K."/>
            <person name="San Clemente H."/>
            <person name="Shapiro H."/>
            <person name="van Tuinen D."/>
            <person name="Becard G."/>
            <person name="Bonfante P."/>
            <person name="Paszkowski U."/>
            <person name="Shachar-Hill Y.Y."/>
            <person name="Tuskan G.A."/>
            <person name="Young P.W."/>
            <person name="Sanders I.R."/>
            <person name="Henrissat B."/>
            <person name="Rensing S.A."/>
            <person name="Grigoriev I.V."/>
            <person name="Corradi N."/>
            <person name="Roux C."/>
            <person name="Martin F."/>
        </authorList>
    </citation>
    <scope>NUCLEOTIDE SEQUENCE [LARGE SCALE GENOMIC DNA]</scope>
    <source>
        <strain evidence="1 2">DAOM 197198</strain>
    </source>
</reference>
<dbReference type="Proteomes" id="UP000018888">
    <property type="component" value="Unassembled WGS sequence"/>
</dbReference>
<proteinExistence type="predicted"/>
<dbReference type="EMBL" id="AUPC02000168">
    <property type="protein sequence ID" value="POG67591.1"/>
    <property type="molecule type" value="Genomic_DNA"/>
</dbReference>
<organism evidence="1 2">
    <name type="scientific">Rhizophagus irregularis (strain DAOM 181602 / DAOM 197198 / MUCL 43194)</name>
    <name type="common">Arbuscular mycorrhizal fungus</name>
    <name type="synonym">Glomus intraradices</name>
    <dbReference type="NCBI Taxonomy" id="747089"/>
    <lineage>
        <taxon>Eukaryota</taxon>
        <taxon>Fungi</taxon>
        <taxon>Fungi incertae sedis</taxon>
        <taxon>Mucoromycota</taxon>
        <taxon>Glomeromycotina</taxon>
        <taxon>Glomeromycetes</taxon>
        <taxon>Glomerales</taxon>
        <taxon>Glomeraceae</taxon>
        <taxon>Rhizophagus</taxon>
    </lineage>
</organism>